<dbReference type="Proteomes" id="UP001215598">
    <property type="component" value="Unassembled WGS sequence"/>
</dbReference>
<evidence type="ECO:0000256" key="2">
    <source>
        <dbReference type="SAM" id="SignalP"/>
    </source>
</evidence>
<organism evidence="3 4">
    <name type="scientific">Mycena metata</name>
    <dbReference type="NCBI Taxonomy" id="1033252"/>
    <lineage>
        <taxon>Eukaryota</taxon>
        <taxon>Fungi</taxon>
        <taxon>Dikarya</taxon>
        <taxon>Basidiomycota</taxon>
        <taxon>Agaricomycotina</taxon>
        <taxon>Agaricomycetes</taxon>
        <taxon>Agaricomycetidae</taxon>
        <taxon>Agaricales</taxon>
        <taxon>Marasmiineae</taxon>
        <taxon>Mycenaceae</taxon>
        <taxon>Mycena</taxon>
    </lineage>
</organism>
<feature type="chain" id="PRO_5041953368" evidence="2">
    <location>
        <begin position="20"/>
        <end position="488"/>
    </location>
</feature>
<keyword evidence="2" id="KW-0732">Signal</keyword>
<feature type="region of interest" description="Disordered" evidence="1">
    <location>
        <begin position="177"/>
        <end position="225"/>
    </location>
</feature>
<dbReference type="EMBL" id="JARKIB010000057">
    <property type="protein sequence ID" value="KAJ7752994.1"/>
    <property type="molecule type" value="Genomic_DNA"/>
</dbReference>
<evidence type="ECO:0000313" key="3">
    <source>
        <dbReference type="EMBL" id="KAJ7752994.1"/>
    </source>
</evidence>
<keyword evidence="4" id="KW-1185">Reference proteome</keyword>
<protein>
    <submittedName>
        <fullName evidence="3">Uncharacterized protein</fullName>
    </submittedName>
</protein>
<dbReference type="AlphaFoldDB" id="A0AAD7NB83"/>
<proteinExistence type="predicted"/>
<gene>
    <name evidence="3" type="ORF">B0H16DRAFT_783106</name>
</gene>
<reference evidence="3" key="1">
    <citation type="submission" date="2023-03" db="EMBL/GenBank/DDBJ databases">
        <title>Massive genome expansion in bonnet fungi (Mycena s.s.) driven by repeated elements and novel gene families across ecological guilds.</title>
        <authorList>
            <consortium name="Lawrence Berkeley National Laboratory"/>
            <person name="Harder C.B."/>
            <person name="Miyauchi S."/>
            <person name="Viragh M."/>
            <person name="Kuo A."/>
            <person name="Thoen E."/>
            <person name="Andreopoulos B."/>
            <person name="Lu D."/>
            <person name="Skrede I."/>
            <person name="Drula E."/>
            <person name="Henrissat B."/>
            <person name="Morin E."/>
            <person name="Kohler A."/>
            <person name="Barry K."/>
            <person name="LaButti K."/>
            <person name="Morin E."/>
            <person name="Salamov A."/>
            <person name="Lipzen A."/>
            <person name="Mereny Z."/>
            <person name="Hegedus B."/>
            <person name="Baldrian P."/>
            <person name="Stursova M."/>
            <person name="Weitz H."/>
            <person name="Taylor A."/>
            <person name="Grigoriev I.V."/>
            <person name="Nagy L.G."/>
            <person name="Martin F."/>
            <person name="Kauserud H."/>
        </authorList>
    </citation>
    <scope>NUCLEOTIDE SEQUENCE</scope>
    <source>
        <strain evidence="3">CBHHK182m</strain>
    </source>
</reference>
<evidence type="ECO:0000313" key="4">
    <source>
        <dbReference type="Proteomes" id="UP001215598"/>
    </source>
</evidence>
<feature type="compositionally biased region" description="Low complexity" evidence="1">
    <location>
        <begin position="177"/>
        <end position="214"/>
    </location>
</feature>
<comment type="caution">
    <text evidence="3">The sequence shown here is derived from an EMBL/GenBank/DDBJ whole genome shotgun (WGS) entry which is preliminary data.</text>
</comment>
<evidence type="ECO:0000256" key="1">
    <source>
        <dbReference type="SAM" id="MobiDB-lite"/>
    </source>
</evidence>
<accession>A0AAD7NB83</accession>
<feature type="signal peptide" evidence="2">
    <location>
        <begin position="1"/>
        <end position="19"/>
    </location>
</feature>
<name>A0AAD7NB83_9AGAR</name>
<sequence>MFSRSVLSIWFAAVLEVRAALTNVTLVPPSGNISLNGPLWASGASGCGDLSSAGNHHSFDFTASISVVFQGIAVYFVGMNYGPEGSIMYQASLDGVPDIQFPSYIPPQANDCGVILYSKTGIANTKHTLEIAHVPGTPHDTSLGMVGFLVTTDDGSGAPTGSSAGIVTSVTASAGTPVSSSSSVGSISPSSSNPAGSSNSNSPGSSNQNKPGSSTPGKPGSFLSRPGRVGSVVGGTIGGLIALGLAALWAHGVIQAMLGIFPWTIREFKFGSTGGLGGSHEIILTLTPVDIDKAYPCEQVVWRMFTISREHPEFTAKLEYKRAFGIAIIESGADAFNNERICKEPDIMRSAKPGRALPFTGLSWDKPLQFMLQKRTRIIARNQSATQIPQRLVIGSYIGDEVDEEKEDTIPLWTPERPARFQPFMVMEEHSRVKYGEEFSASDDLILRAYKIKTRDVKGKSSGENMFRTNYRLMINSDPNPLSRRSRR</sequence>